<keyword evidence="2" id="KW-1185">Reference proteome</keyword>
<dbReference type="AlphaFoldDB" id="A0A9K3L2Z3"/>
<evidence type="ECO:0000313" key="2">
    <source>
        <dbReference type="Proteomes" id="UP000693970"/>
    </source>
</evidence>
<gene>
    <name evidence="1" type="ORF">IV203_003253</name>
</gene>
<dbReference type="EMBL" id="JAGRRH010000016">
    <property type="protein sequence ID" value="KAG7353898.1"/>
    <property type="molecule type" value="Genomic_DNA"/>
</dbReference>
<dbReference type="Proteomes" id="UP000693970">
    <property type="component" value="Unassembled WGS sequence"/>
</dbReference>
<dbReference type="OrthoDB" id="51729at2759"/>
<name>A0A9K3L2Z3_9STRA</name>
<comment type="caution">
    <text evidence="1">The sequence shown here is derived from an EMBL/GenBank/DDBJ whole genome shotgun (WGS) entry which is preliminary data.</text>
</comment>
<evidence type="ECO:0000313" key="1">
    <source>
        <dbReference type="EMBL" id="KAG7353898.1"/>
    </source>
</evidence>
<reference evidence="1" key="1">
    <citation type="journal article" date="2021" name="Sci. Rep.">
        <title>Diploid genomic architecture of Nitzschia inconspicua, an elite biomass production diatom.</title>
        <authorList>
            <person name="Oliver A."/>
            <person name="Podell S."/>
            <person name="Pinowska A."/>
            <person name="Traller J.C."/>
            <person name="Smith S.R."/>
            <person name="McClure R."/>
            <person name="Beliaev A."/>
            <person name="Bohutskyi P."/>
            <person name="Hill E.A."/>
            <person name="Rabines A."/>
            <person name="Zheng H."/>
            <person name="Allen L.Z."/>
            <person name="Kuo A."/>
            <person name="Grigoriev I.V."/>
            <person name="Allen A.E."/>
            <person name="Hazlebeck D."/>
            <person name="Allen E.E."/>
        </authorList>
    </citation>
    <scope>NUCLEOTIDE SEQUENCE</scope>
    <source>
        <strain evidence="1">Hildebrandi</strain>
    </source>
</reference>
<protein>
    <submittedName>
        <fullName evidence="1">Uncharacterized protein</fullName>
    </submittedName>
</protein>
<reference evidence="1" key="2">
    <citation type="submission" date="2021-04" db="EMBL/GenBank/DDBJ databases">
        <authorList>
            <person name="Podell S."/>
        </authorList>
    </citation>
    <scope>NUCLEOTIDE SEQUENCE</scope>
    <source>
        <strain evidence="1">Hildebrandi</strain>
    </source>
</reference>
<accession>A0A9K3L2Z3</accession>
<organism evidence="1 2">
    <name type="scientific">Nitzschia inconspicua</name>
    <dbReference type="NCBI Taxonomy" id="303405"/>
    <lineage>
        <taxon>Eukaryota</taxon>
        <taxon>Sar</taxon>
        <taxon>Stramenopiles</taxon>
        <taxon>Ochrophyta</taxon>
        <taxon>Bacillariophyta</taxon>
        <taxon>Bacillariophyceae</taxon>
        <taxon>Bacillariophycidae</taxon>
        <taxon>Bacillariales</taxon>
        <taxon>Bacillariaceae</taxon>
        <taxon>Nitzschia</taxon>
    </lineage>
</organism>
<sequence length="123" mass="13907">MKNILLIIAFLVEPDVGFVIKSTHRFKSTMAISSTIPRLSDIDLMALENVAEFCLSADRLVEECDLDEHLALVNQLTVQRNILLEQRDIVDDHVRYLDDVLARLLGHEIGGHSLDESESMYGQ</sequence>
<proteinExistence type="predicted"/>